<reference evidence="1" key="1">
    <citation type="journal article" date="2020" name="Sci. Rep.">
        <title>A novel Asfarvirus-like virus identified as a potential cause of mass mortality of abalone.</title>
        <authorList>
            <person name="Matsuyama T."/>
            <person name="Takano T."/>
            <person name="Nishiki I."/>
            <person name="Fujiwara A."/>
            <person name="Kiryu I."/>
            <person name="Inada M."/>
            <person name="Sakai T."/>
            <person name="Terashima S."/>
            <person name="Matsuura Y."/>
            <person name="Isowa K."/>
            <person name="Nakayasu C."/>
        </authorList>
    </citation>
    <scope>NUCLEOTIDE SEQUENCE</scope>
</reference>
<protein>
    <submittedName>
        <fullName evidence="1">C122R homolog protein</fullName>
    </submittedName>
</protein>
<sequence>MKVCSSCQSSMERTIYNDTIYFKCHCGNEIQGTVDDLRIAGHSYNYSTEIVEKFANLVKFAMFDPINQKIKKDCNNCGLDYMTQLKLGHEEIILYVCKCGNQTSV</sequence>
<name>A0A5K7XY27_9VIRU</name>
<accession>A0A5K7XY27</accession>
<proteinExistence type="predicted"/>
<dbReference type="EMBL" id="LC506465">
    <property type="protein sequence ID" value="BBO54006.1"/>
    <property type="molecule type" value="Genomic_DNA"/>
</dbReference>
<evidence type="ECO:0000313" key="1">
    <source>
        <dbReference type="EMBL" id="BBO54006.1"/>
    </source>
</evidence>
<organism evidence="1">
    <name type="scientific">Abalone asfa-like virus</name>
    <dbReference type="NCBI Taxonomy" id="2839893"/>
    <lineage>
        <taxon>Viruses</taxon>
        <taxon>Varidnaviria</taxon>
        <taxon>Bamfordvirae</taxon>
        <taxon>Nucleocytoviricota</taxon>
        <taxon>Pokkesviricetes</taxon>
        <taxon>Asfuvirales</taxon>
        <taxon>Asfarviridae</taxon>
    </lineage>
</organism>